<keyword evidence="1" id="KW-0472">Membrane</keyword>
<evidence type="ECO:0000259" key="2">
    <source>
        <dbReference type="Pfam" id="PF07331"/>
    </source>
</evidence>
<organism evidence="3 4">
    <name type="scientific">Gulosibacter faecalis</name>
    <dbReference type="NCBI Taxonomy" id="272240"/>
    <lineage>
        <taxon>Bacteria</taxon>
        <taxon>Bacillati</taxon>
        <taxon>Actinomycetota</taxon>
        <taxon>Actinomycetes</taxon>
        <taxon>Micrococcales</taxon>
        <taxon>Microbacteriaceae</taxon>
        <taxon>Gulosibacter</taxon>
    </lineage>
</organism>
<proteinExistence type="predicted"/>
<feature type="transmembrane region" description="Helical" evidence="1">
    <location>
        <begin position="21"/>
        <end position="42"/>
    </location>
</feature>
<dbReference type="Proteomes" id="UP001597492">
    <property type="component" value="Unassembled WGS sequence"/>
</dbReference>
<feature type="domain" description="DUF1468" evidence="2">
    <location>
        <begin position="25"/>
        <end position="207"/>
    </location>
</feature>
<name>A0ABW5UVD5_9MICO</name>
<comment type="caution">
    <text evidence="3">The sequence shown here is derived from an EMBL/GenBank/DDBJ whole genome shotgun (WGS) entry which is preliminary data.</text>
</comment>
<dbReference type="Pfam" id="PF07331">
    <property type="entry name" value="TctB"/>
    <property type="match status" value="1"/>
</dbReference>
<feature type="transmembrane region" description="Helical" evidence="1">
    <location>
        <begin position="180"/>
        <end position="206"/>
    </location>
</feature>
<feature type="transmembrane region" description="Helical" evidence="1">
    <location>
        <begin position="148"/>
        <end position="174"/>
    </location>
</feature>
<feature type="transmembrane region" description="Helical" evidence="1">
    <location>
        <begin position="54"/>
        <end position="72"/>
    </location>
</feature>
<accession>A0ABW5UVD5</accession>
<dbReference type="RefSeq" id="WP_019617973.1">
    <property type="nucleotide sequence ID" value="NZ_JBHUNE010000003.1"/>
</dbReference>
<keyword evidence="1" id="KW-1133">Transmembrane helix</keyword>
<evidence type="ECO:0000313" key="3">
    <source>
        <dbReference type="EMBL" id="MFD2757428.1"/>
    </source>
</evidence>
<keyword evidence="1" id="KW-0812">Transmembrane</keyword>
<gene>
    <name evidence="3" type="ORF">ACFSW7_03425</name>
</gene>
<reference evidence="4" key="1">
    <citation type="journal article" date="2019" name="Int. J. Syst. Evol. Microbiol.">
        <title>The Global Catalogue of Microorganisms (GCM) 10K type strain sequencing project: providing services to taxonomists for standard genome sequencing and annotation.</title>
        <authorList>
            <consortium name="The Broad Institute Genomics Platform"/>
            <consortium name="The Broad Institute Genome Sequencing Center for Infectious Disease"/>
            <person name="Wu L."/>
            <person name="Ma J."/>
        </authorList>
    </citation>
    <scope>NUCLEOTIDE SEQUENCE [LARGE SCALE GENOMIC DNA]</scope>
    <source>
        <strain evidence="4">TISTR 1514</strain>
    </source>
</reference>
<keyword evidence="4" id="KW-1185">Reference proteome</keyword>
<evidence type="ECO:0000256" key="1">
    <source>
        <dbReference type="SAM" id="Phobius"/>
    </source>
</evidence>
<sequence length="215" mass="22747">MTATPTRDRTTSRPRTIKWGDVLVAAIGLAIAAVLVFGALTMEVRGQAVPGPEFFPLLVAVLLTVMSGYLLVRALIPRKRVEEHAALRPDVSSDMLTDVGNANTQVIALEHREADAQLAASAPAPAADDDGPTHEMNWRATLITAGSVLGFILVLPLLGWIISAALLFAAITLGFGSKRIWFNLAVGLLISAIVQLVFSGLLGLTLPAGFIGEIF</sequence>
<protein>
    <submittedName>
        <fullName evidence="3">Tripartite tricarboxylate transporter TctB family protein</fullName>
    </submittedName>
</protein>
<dbReference type="InterPro" id="IPR009936">
    <property type="entry name" value="DUF1468"/>
</dbReference>
<evidence type="ECO:0000313" key="4">
    <source>
        <dbReference type="Proteomes" id="UP001597492"/>
    </source>
</evidence>
<dbReference type="EMBL" id="JBHUNE010000003">
    <property type="protein sequence ID" value="MFD2757428.1"/>
    <property type="molecule type" value="Genomic_DNA"/>
</dbReference>